<evidence type="ECO:0000256" key="3">
    <source>
        <dbReference type="ARBA" id="ARBA00022519"/>
    </source>
</evidence>
<dbReference type="InterPro" id="IPR051800">
    <property type="entry name" value="PqiA-PqiB_transport"/>
</dbReference>
<evidence type="ECO:0000256" key="6">
    <source>
        <dbReference type="ARBA" id="ARBA00023136"/>
    </source>
</evidence>
<sequence length="212" mass="23579">MNDPMGISARDAGFVACTTCGKLHRHRFALTARRCVRCAGKLYSRKPRSVQRAWALLSTGVLLYIPANVYPIMFTWNLGRLQENTIISGILSLWNAGSYLVATVIFVASMVIPVMKFFVVGYLLRSVHRKSRLTTGQKARLYRITELIGPWSMVDIFVVALLVALVKMGAIAFVKPGVAAIAFAAMVVVTMLAAVAFDPRLLWDNERDRDEQ</sequence>
<dbReference type="EMBL" id="CAADEZ010000156">
    <property type="protein sequence ID" value="VFJ55830.1"/>
    <property type="molecule type" value="Genomic_DNA"/>
</dbReference>
<dbReference type="InterPro" id="IPR007498">
    <property type="entry name" value="PqiA-like"/>
</dbReference>
<organism evidence="8">
    <name type="scientific">Candidatus Kentrum sp. FM</name>
    <dbReference type="NCBI Taxonomy" id="2126340"/>
    <lineage>
        <taxon>Bacteria</taxon>
        <taxon>Pseudomonadati</taxon>
        <taxon>Pseudomonadota</taxon>
        <taxon>Gammaproteobacteria</taxon>
        <taxon>Candidatus Kentrum</taxon>
    </lineage>
</organism>
<feature type="transmembrane region" description="Helical" evidence="7">
    <location>
        <begin position="96"/>
        <end position="124"/>
    </location>
</feature>
<keyword evidence="4 7" id="KW-0812">Transmembrane</keyword>
<name>A0A450SAH9_9GAMM</name>
<evidence type="ECO:0000313" key="10">
    <source>
        <dbReference type="EMBL" id="VFK11024.1"/>
    </source>
</evidence>
<feature type="transmembrane region" description="Helical" evidence="7">
    <location>
        <begin position="144"/>
        <end position="166"/>
    </location>
</feature>
<evidence type="ECO:0000256" key="2">
    <source>
        <dbReference type="ARBA" id="ARBA00022475"/>
    </source>
</evidence>
<keyword evidence="2" id="KW-1003">Cell membrane</keyword>
<dbReference type="EMBL" id="CAADFL010000164">
    <property type="protein sequence ID" value="VFK11024.1"/>
    <property type="molecule type" value="Genomic_DNA"/>
</dbReference>
<dbReference type="Pfam" id="PF04403">
    <property type="entry name" value="PqiA"/>
    <property type="match status" value="1"/>
</dbReference>
<accession>A0A450SAH9</accession>
<feature type="transmembrane region" description="Helical" evidence="7">
    <location>
        <begin position="178"/>
        <end position="197"/>
    </location>
</feature>
<evidence type="ECO:0000313" key="8">
    <source>
        <dbReference type="EMBL" id="VFJ49141.1"/>
    </source>
</evidence>
<protein>
    <submittedName>
        <fullName evidence="8">Paraquat-inducible protein A</fullName>
    </submittedName>
</protein>
<dbReference type="GO" id="GO:0005886">
    <property type="term" value="C:plasma membrane"/>
    <property type="evidence" value="ECO:0007669"/>
    <property type="project" value="UniProtKB-SubCell"/>
</dbReference>
<dbReference type="AlphaFoldDB" id="A0A450SAH9"/>
<comment type="subcellular location">
    <subcellularLocation>
        <location evidence="1">Cell inner membrane</location>
    </subcellularLocation>
</comment>
<evidence type="ECO:0000256" key="4">
    <source>
        <dbReference type="ARBA" id="ARBA00022692"/>
    </source>
</evidence>
<keyword evidence="3" id="KW-0997">Cell inner membrane</keyword>
<keyword evidence="6 7" id="KW-0472">Membrane</keyword>
<evidence type="ECO:0000256" key="7">
    <source>
        <dbReference type="SAM" id="Phobius"/>
    </source>
</evidence>
<proteinExistence type="predicted"/>
<dbReference type="PANTHER" id="PTHR30462">
    <property type="entry name" value="INTERMEMBRANE TRANSPORT PROTEIN PQIB-RELATED"/>
    <property type="match status" value="1"/>
</dbReference>
<evidence type="ECO:0000256" key="5">
    <source>
        <dbReference type="ARBA" id="ARBA00022989"/>
    </source>
</evidence>
<dbReference type="PANTHER" id="PTHR30462:SF3">
    <property type="entry name" value="INTERMEMBRANE TRANSPORT PROTEIN PQIA"/>
    <property type="match status" value="1"/>
</dbReference>
<keyword evidence="5 7" id="KW-1133">Transmembrane helix</keyword>
<feature type="transmembrane region" description="Helical" evidence="7">
    <location>
        <begin position="53"/>
        <end position="76"/>
    </location>
</feature>
<evidence type="ECO:0000256" key="1">
    <source>
        <dbReference type="ARBA" id="ARBA00004533"/>
    </source>
</evidence>
<gene>
    <name evidence="9" type="ORF">BECKFM1743A_GA0114220_101563</name>
    <name evidence="10" type="ORF">BECKFM1743B_GA0114221_101643</name>
    <name evidence="8" type="ORF">BECKFM1743C_GA0114222_1006710</name>
</gene>
<dbReference type="EMBL" id="CAADFA010000067">
    <property type="protein sequence ID" value="VFJ49141.1"/>
    <property type="molecule type" value="Genomic_DNA"/>
</dbReference>
<reference evidence="8" key="1">
    <citation type="submission" date="2019-02" db="EMBL/GenBank/DDBJ databases">
        <authorList>
            <person name="Gruber-Vodicka R. H."/>
            <person name="Seah K. B. B."/>
        </authorList>
    </citation>
    <scope>NUCLEOTIDE SEQUENCE</scope>
    <source>
        <strain evidence="9">BECK_BZ163</strain>
        <strain evidence="10">BECK_BZ164</strain>
        <strain evidence="8">BECK_BZ165</strain>
    </source>
</reference>
<evidence type="ECO:0000313" key="9">
    <source>
        <dbReference type="EMBL" id="VFJ55830.1"/>
    </source>
</evidence>